<dbReference type="InterPro" id="IPR001387">
    <property type="entry name" value="Cro/C1-type_HTH"/>
</dbReference>
<dbReference type="STRING" id="1602171.ST44_05060"/>
<keyword evidence="4" id="KW-1185">Reference proteome</keyword>
<accession>A0A0D0HDL7</accession>
<dbReference type="InterPro" id="IPR010982">
    <property type="entry name" value="Lambda_DNA-bd_dom_sf"/>
</dbReference>
<dbReference type="PANTHER" id="PTHR46797">
    <property type="entry name" value="HTH-TYPE TRANSCRIPTIONAL REGULATOR"/>
    <property type="match status" value="1"/>
</dbReference>
<keyword evidence="1" id="KW-0238">DNA-binding</keyword>
<dbReference type="Proteomes" id="UP000032046">
    <property type="component" value="Unassembled WGS sequence"/>
</dbReference>
<sequence length="110" mass="12195">MAQMHLTPLSEVVDEVWGKTGTKERDAMEKQLKEEVNAYYLGEVIRKVRKAQNLTQEQLGERIGVQRAQISRLEKGSSTITLPTLSRVFQALGIATATLDLGVAGKVALW</sequence>
<comment type="caution">
    <text evidence="3">The sequence shown here is derived from an EMBL/GenBank/DDBJ whole genome shotgun (WGS) entry which is preliminary data.</text>
</comment>
<dbReference type="Pfam" id="PF01381">
    <property type="entry name" value="HTH_3"/>
    <property type="match status" value="1"/>
</dbReference>
<evidence type="ECO:0000256" key="1">
    <source>
        <dbReference type="ARBA" id="ARBA00023125"/>
    </source>
</evidence>
<gene>
    <name evidence="3" type="ORF">ST44_05060</name>
</gene>
<dbReference type="SMART" id="SM00530">
    <property type="entry name" value="HTH_XRE"/>
    <property type="match status" value="1"/>
</dbReference>
<reference evidence="3 4" key="1">
    <citation type="submission" date="2015-01" db="EMBL/GenBank/DDBJ databases">
        <title>Comparative genomics of non-oral Prevotella species.</title>
        <authorList>
            <person name="Accetto T."/>
            <person name="Nograsek B."/>
            <person name="Avgustin G."/>
        </authorList>
    </citation>
    <scope>NUCLEOTIDE SEQUENCE [LARGE SCALE GENOMIC DNA]</scope>
    <source>
        <strain evidence="3 4">P5-119</strain>
    </source>
</reference>
<name>A0A0D0HDL7_9BACT</name>
<feature type="domain" description="HTH cro/C1-type" evidence="2">
    <location>
        <begin position="45"/>
        <end position="99"/>
    </location>
</feature>
<evidence type="ECO:0000313" key="4">
    <source>
        <dbReference type="Proteomes" id="UP000032046"/>
    </source>
</evidence>
<dbReference type="GO" id="GO:0003677">
    <property type="term" value="F:DNA binding"/>
    <property type="evidence" value="ECO:0007669"/>
    <property type="project" value="UniProtKB-KW"/>
</dbReference>
<proteinExistence type="predicted"/>
<evidence type="ECO:0000259" key="2">
    <source>
        <dbReference type="PROSITE" id="PS50943"/>
    </source>
</evidence>
<dbReference type="SUPFAM" id="SSF47413">
    <property type="entry name" value="lambda repressor-like DNA-binding domains"/>
    <property type="match status" value="1"/>
</dbReference>
<dbReference type="GO" id="GO:0003700">
    <property type="term" value="F:DNA-binding transcription factor activity"/>
    <property type="evidence" value="ECO:0007669"/>
    <property type="project" value="TreeGrafter"/>
</dbReference>
<organism evidence="3 4">
    <name type="scientific">Prevotella pectinovora</name>
    <dbReference type="NCBI Taxonomy" id="1602169"/>
    <lineage>
        <taxon>Bacteria</taxon>
        <taxon>Pseudomonadati</taxon>
        <taxon>Bacteroidota</taxon>
        <taxon>Bacteroidia</taxon>
        <taxon>Bacteroidales</taxon>
        <taxon>Prevotellaceae</taxon>
        <taxon>Prevotella</taxon>
    </lineage>
</organism>
<dbReference type="InterPro" id="IPR050807">
    <property type="entry name" value="TransReg_Diox_bact_type"/>
</dbReference>
<dbReference type="RefSeq" id="WP_042518649.1">
    <property type="nucleotide sequence ID" value="NZ_DAIPDX010000091.1"/>
</dbReference>
<dbReference type="PANTHER" id="PTHR46797:SF1">
    <property type="entry name" value="METHYLPHOSPHONATE SYNTHASE"/>
    <property type="match status" value="1"/>
</dbReference>
<dbReference type="Gene3D" id="1.10.260.40">
    <property type="entry name" value="lambda repressor-like DNA-binding domains"/>
    <property type="match status" value="1"/>
</dbReference>
<dbReference type="GO" id="GO:0005829">
    <property type="term" value="C:cytosol"/>
    <property type="evidence" value="ECO:0007669"/>
    <property type="project" value="TreeGrafter"/>
</dbReference>
<protein>
    <submittedName>
        <fullName evidence="3">XRE family transcriptional regulator</fullName>
    </submittedName>
</protein>
<evidence type="ECO:0000313" key="3">
    <source>
        <dbReference type="EMBL" id="KIP63027.1"/>
    </source>
</evidence>
<dbReference type="PROSITE" id="PS50943">
    <property type="entry name" value="HTH_CROC1"/>
    <property type="match status" value="1"/>
</dbReference>
<dbReference type="AlphaFoldDB" id="A0A0D0HDL7"/>
<dbReference type="EMBL" id="JXQK01000049">
    <property type="protein sequence ID" value="KIP63027.1"/>
    <property type="molecule type" value="Genomic_DNA"/>
</dbReference>
<dbReference type="CDD" id="cd00093">
    <property type="entry name" value="HTH_XRE"/>
    <property type="match status" value="1"/>
</dbReference>